<sequence>MPEGEITIRYTGHFSVSESRDITRKRRSFNRILKRLKNIWIDDKIVIDFRKNTPANWAHTLNFHIPFAFFVLDQIRQHELKEKPVFVLSERTPTYIKNVFAMFELPTMFSDADIEARLVEFNQNPFDCLRTPAISWIQQFILPSSPWKKLEQTAYDLPRRVFLSRRDSRNIRNEAEIEQLLGQYGYQKIYPEDLTVAQQLQIFIHAEAIAAIHGAAIGPMLYRPASKTGLKFLEIFSPGHMTNYYRGMADQIGAEWIGVRGRLEPGQVAQAYNFNQAFLKHSLTSFEACPESIRQAIDQLGLYPEAAENYLYSLIKVRRLQITKEILTFVWRVMI</sequence>
<organism evidence="2 3">
    <name type="scientific">Gynuella sunshinyii YC6258</name>
    <dbReference type="NCBI Taxonomy" id="1445510"/>
    <lineage>
        <taxon>Bacteria</taxon>
        <taxon>Pseudomonadati</taxon>
        <taxon>Pseudomonadota</taxon>
        <taxon>Gammaproteobacteria</taxon>
        <taxon>Oceanospirillales</taxon>
        <taxon>Saccharospirillaceae</taxon>
        <taxon>Gynuella</taxon>
    </lineage>
</organism>
<dbReference type="InterPro" id="IPR049625">
    <property type="entry name" value="Glyco_transf_61_cat"/>
</dbReference>
<dbReference type="AlphaFoldDB" id="A0A0C5VHK8"/>
<evidence type="ECO:0000259" key="1">
    <source>
        <dbReference type="Pfam" id="PF04577"/>
    </source>
</evidence>
<evidence type="ECO:0000313" key="3">
    <source>
        <dbReference type="Proteomes" id="UP000032266"/>
    </source>
</evidence>
<evidence type="ECO:0000313" key="2">
    <source>
        <dbReference type="EMBL" id="AJQ92818.1"/>
    </source>
</evidence>
<keyword evidence="3" id="KW-1185">Reference proteome</keyword>
<gene>
    <name evidence="2" type="ORF">YC6258_00768</name>
</gene>
<accession>A0A0C5VHK8</accession>
<dbReference type="KEGG" id="gsn:YC6258_00768"/>
<dbReference type="Pfam" id="PF04577">
    <property type="entry name" value="Glyco_transf_61"/>
    <property type="match status" value="1"/>
</dbReference>
<dbReference type="Proteomes" id="UP000032266">
    <property type="component" value="Chromosome"/>
</dbReference>
<feature type="domain" description="Glycosyltransferase 61 catalytic" evidence="1">
    <location>
        <begin position="116"/>
        <end position="222"/>
    </location>
</feature>
<name>A0A0C5VHK8_9GAMM</name>
<protein>
    <submittedName>
        <fullName evidence="2">Capsular polysaccharide biosynthesis protein</fullName>
    </submittedName>
</protein>
<dbReference type="HOGENOM" id="CLU_828362_0_0_6"/>
<reference evidence="2 3" key="1">
    <citation type="submission" date="2014-01" db="EMBL/GenBank/DDBJ databases">
        <title>Full genme sequencing of cellulolytic bacterium Gynuella sunshinyii YC6258T gen. nov., sp. nov.</title>
        <authorList>
            <person name="Khan H."/>
            <person name="Chung E.J."/>
            <person name="Chung Y.R."/>
        </authorList>
    </citation>
    <scope>NUCLEOTIDE SEQUENCE [LARGE SCALE GENOMIC DNA]</scope>
    <source>
        <strain evidence="2 3">YC6258</strain>
    </source>
</reference>
<proteinExistence type="predicted"/>
<dbReference type="GO" id="GO:0016757">
    <property type="term" value="F:glycosyltransferase activity"/>
    <property type="evidence" value="ECO:0007669"/>
    <property type="project" value="InterPro"/>
</dbReference>
<dbReference type="EMBL" id="CP007142">
    <property type="protein sequence ID" value="AJQ92818.1"/>
    <property type="molecule type" value="Genomic_DNA"/>
</dbReference>